<dbReference type="AlphaFoldDB" id="Q6IJ34"/>
<evidence type="ECO:0000313" key="1">
    <source>
        <dbReference type="EMBL" id="DAA04387.1"/>
    </source>
</evidence>
<accession>Q6IJ34</accession>
<gene>
    <name evidence="1" type="ORF">HDC16058</name>
</gene>
<proteinExistence type="predicted"/>
<sequence length="282" mass="30972">MAEPARRFQFGWKVSDAFGFLFFHSSDPLKLLAGLLGSHRVQVTSFGLMFPSAEVNIWPGQECGDYLGHSRLGTFRPRMNSSEWTAVTNVPSSGPSSAYGSILSFRDFGLGNTCPLLMRCLPTWLPFHLLPETFIILTEDVKSPSYVPSLYSACSRLTKSAWCGRKKVLSQQEPTPDSPGCDGHGLQGVCDHHQDGGRLVISISSRASRMPGWPAGAGPTSTDTYAFVCGPALTVAKVQVHCNRRSRISIPEKEGCSRETEVHGHGLTIKPNVRRVWPQWPL</sequence>
<organism evidence="1">
    <name type="scientific">Drosophila melanogaster</name>
    <name type="common">Fruit fly</name>
    <dbReference type="NCBI Taxonomy" id="7227"/>
    <lineage>
        <taxon>Eukaryota</taxon>
        <taxon>Metazoa</taxon>
        <taxon>Ecdysozoa</taxon>
        <taxon>Arthropoda</taxon>
        <taxon>Hexapoda</taxon>
        <taxon>Insecta</taxon>
        <taxon>Pterygota</taxon>
        <taxon>Neoptera</taxon>
        <taxon>Endopterygota</taxon>
        <taxon>Diptera</taxon>
        <taxon>Brachycera</taxon>
        <taxon>Muscomorpha</taxon>
        <taxon>Ephydroidea</taxon>
        <taxon>Drosophilidae</taxon>
        <taxon>Drosophila</taxon>
        <taxon>Sophophora</taxon>
    </lineage>
</organism>
<name>Q6IJ34_DROME</name>
<dbReference type="EMBL" id="BK002882">
    <property type="protein sequence ID" value="DAA04387.1"/>
    <property type="molecule type" value="Genomic_DNA"/>
</dbReference>
<protein>
    <submittedName>
        <fullName evidence="1">HDC16058</fullName>
    </submittedName>
</protein>
<reference evidence="1" key="1">
    <citation type="journal article" date="2003" name="Genome Biol.">
        <title>An integrated gene annotation and transcriptional profiling approach towards the full gene content of the Drosophila genome.</title>
        <authorList>
            <person name="Hild M."/>
            <person name="Beckmann B."/>
            <person name="Haas S.A."/>
            <person name="Koch B."/>
            <person name="Solovyev V."/>
            <person name="Busold C."/>
            <person name="Fellenberg K."/>
            <person name="Boutros M."/>
            <person name="Vingron M."/>
            <person name="Sauer F."/>
            <person name="Hoheisel J.D."/>
            <person name="Paro R."/>
        </authorList>
    </citation>
    <scope>NUCLEOTIDE SEQUENCE</scope>
</reference>